<dbReference type="InterPro" id="IPR052894">
    <property type="entry name" value="AsmA-related"/>
</dbReference>
<keyword evidence="2" id="KW-1133">Transmembrane helix</keyword>
<feature type="compositionally biased region" description="Polar residues" evidence="1">
    <location>
        <begin position="401"/>
        <end position="413"/>
    </location>
</feature>
<name>A0A0F9VVA0_9ZZZZ</name>
<organism evidence="4">
    <name type="scientific">marine sediment metagenome</name>
    <dbReference type="NCBI Taxonomy" id="412755"/>
    <lineage>
        <taxon>unclassified sequences</taxon>
        <taxon>metagenomes</taxon>
        <taxon>ecological metagenomes</taxon>
    </lineage>
</organism>
<dbReference type="EMBL" id="LAZR01000010">
    <property type="protein sequence ID" value="KKO08015.1"/>
    <property type="molecule type" value="Genomic_DNA"/>
</dbReference>
<feature type="domain" description="AsmA" evidence="3">
    <location>
        <begin position="1"/>
        <end position="604"/>
    </location>
</feature>
<comment type="caution">
    <text evidence="4">The sequence shown here is derived from an EMBL/GenBank/DDBJ whole genome shotgun (WGS) entry which is preliminary data.</text>
</comment>
<keyword evidence="2" id="KW-0472">Membrane</keyword>
<accession>A0A0F9VVA0</accession>
<feature type="region of interest" description="Disordered" evidence="1">
    <location>
        <begin position="391"/>
        <end position="419"/>
    </location>
</feature>
<evidence type="ECO:0000256" key="1">
    <source>
        <dbReference type="SAM" id="MobiDB-lite"/>
    </source>
</evidence>
<evidence type="ECO:0000256" key="2">
    <source>
        <dbReference type="SAM" id="Phobius"/>
    </source>
</evidence>
<dbReference type="Pfam" id="PF05170">
    <property type="entry name" value="AsmA"/>
    <property type="match status" value="1"/>
</dbReference>
<dbReference type="PANTHER" id="PTHR30441:SF4">
    <property type="entry name" value="PROTEIN ASMA"/>
    <property type="match status" value="1"/>
</dbReference>
<dbReference type="PANTHER" id="PTHR30441">
    <property type="entry name" value="DUF748 DOMAIN-CONTAINING PROTEIN"/>
    <property type="match status" value="1"/>
</dbReference>
<keyword evidence="2" id="KW-0812">Transmembrane</keyword>
<dbReference type="InterPro" id="IPR007844">
    <property type="entry name" value="AsmA"/>
</dbReference>
<protein>
    <recommendedName>
        <fullName evidence="3">AsmA domain-containing protein</fullName>
    </recommendedName>
</protein>
<feature type="region of interest" description="Disordered" evidence="1">
    <location>
        <begin position="127"/>
        <end position="155"/>
    </location>
</feature>
<proteinExistence type="predicted"/>
<feature type="transmembrane region" description="Helical" evidence="2">
    <location>
        <begin position="7"/>
        <end position="26"/>
    </location>
</feature>
<evidence type="ECO:0000313" key="4">
    <source>
        <dbReference type="EMBL" id="KKO08015.1"/>
    </source>
</evidence>
<dbReference type="GO" id="GO:0090313">
    <property type="term" value="P:regulation of protein targeting to membrane"/>
    <property type="evidence" value="ECO:0007669"/>
    <property type="project" value="TreeGrafter"/>
</dbReference>
<gene>
    <name evidence="4" type="ORF">LCGC14_0047070</name>
</gene>
<dbReference type="AlphaFoldDB" id="A0A0F9VVA0"/>
<evidence type="ECO:0000259" key="3">
    <source>
        <dbReference type="Pfam" id="PF05170"/>
    </source>
</evidence>
<dbReference type="GO" id="GO:0005886">
    <property type="term" value="C:plasma membrane"/>
    <property type="evidence" value="ECO:0007669"/>
    <property type="project" value="TreeGrafter"/>
</dbReference>
<sequence length="720" mass="77679">MKAFAKVLGLVVCGIVVLAIGVLFFLTRMFDPNDYKEDIQQAAREQANIELTLDGDIGWSLFPWLGIELKDVGVAPTEEPDQPLAQVGSLGLGVKVLPLLRRQLRMSDVILDDVHLQLVKGDDGAGNWANIGPQKTAADKDSDDEAKPAPSTKDKQMDFAVESVQITNASVRYEDRLSGQVLTLDQANLTTGALIEGEPFDVSFLGMLTTDKPALRVRLDLKTVAQFDLGLKRYQFDGLDMKVDASGEPFSGRAVNLQLQGDGLLDLTAQVAELNQLRMSLGDMKATGTLKATALDAEPKFTGQLNVADFDARDLLRDLGQALPEMADPGGLSQVSFSTTLAGSASSLMLNDLNLVVDGATLKGQLGLADFERQALRFKLAGDSLNLDNYLPPVDEKDGTAPQQTGGSKSTAAPQEWSDESVLPLERLATLDVDGSLELQQVTLTGQDIKAFKAVVSARDGRIQLKQLDGGVFSGTFTSKGEIDTRQTPVKVTLNSQIKGIDSLVAQQAYDVSAQVRGDLDLTMDLSMRGNSMRRWMNTLGGNAKFQVEDGALLGVNLEQQLCRAIALANRKSLSGEHGSEDTPFEQLNGSFTISNGQISNRDLVADLPGIAAKGNGEVNLPEQRLDYRIGLLLEGDKSDMPDEACQVNERYVGVEWPVRCQGYLHNAASSCGVDTEGVTKVAGQLLGNEAKRKLEERIDEKLGDKAPELRDALKGLFSN</sequence>
<reference evidence="4" key="1">
    <citation type="journal article" date="2015" name="Nature">
        <title>Complex archaea that bridge the gap between prokaryotes and eukaryotes.</title>
        <authorList>
            <person name="Spang A."/>
            <person name="Saw J.H."/>
            <person name="Jorgensen S.L."/>
            <person name="Zaremba-Niedzwiedzka K."/>
            <person name="Martijn J."/>
            <person name="Lind A.E."/>
            <person name="van Eijk R."/>
            <person name="Schleper C."/>
            <person name="Guy L."/>
            <person name="Ettema T.J."/>
        </authorList>
    </citation>
    <scope>NUCLEOTIDE SEQUENCE</scope>
</reference>